<comment type="caution">
    <text evidence="2">The sequence shown here is derived from an EMBL/GenBank/DDBJ whole genome shotgun (WGS) entry which is preliminary data.</text>
</comment>
<dbReference type="InterPro" id="IPR051044">
    <property type="entry name" value="MAG_DAG_Lipase"/>
</dbReference>
<keyword evidence="3" id="KW-1185">Reference proteome</keyword>
<evidence type="ECO:0000313" key="3">
    <source>
        <dbReference type="Proteomes" id="UP000695562"/>
    </source>
</evidence>
<name>A0A8J4Q2Y3_9MYCE</name>
<sequence>MFEESFAEINNYLSVKIDKVKKNNDKHLLNESDIGVATVGKNVIVDSIVCNESSETIFSTTSTFQSKKKLKKSHGTSSSNSSHQIVYNRGYFVNPRGFKLACQEFIPPNPKGIIIILHGYGDHGQGTLHDDGKAFAEKGFASFLFDHQGHGLSEGLPAYIRDFDDLVEDSLLFIDDVSNRYPLLKKFIYCCSMGGAIGLLVSLKRPEIFDGGLILLAPLIKLDETMVPNPILVQLLTYISNYFPTLAIVPGENVLEKSIKDPVKRLEHASHPLTYRGRARLGTGLAILKVTDYLQSHLEQVKVPLFIGHGSLDLVSSPVVSEELYNKASSTEKTLKIYENFWHGMMCEPDSYIVYNDIFNWIQKRLDSNDNQDCEKDKVVPPIGNANK</sequence>
<dbReference type="InterPro" id="IPR029058">
    <property type="entry name" value="AB_hydrolase_fold"/>
</dbReference>
<evidence type="ECO:0000313" key="2">
    <source>
        <dbReference type="EMBL" id="KAF2077884.1"/>
    </source>
</evidence>
<dbReference type="Gene3D" id="3.40.50.1820">
    <property type="entry name" value="alpha/beta hydrolase"/>
    <property type="match status" value="1"/>
</dbReference>
<reference evidence="2" key="1">
    <citation type="submission" date="2020-01" db="EMBL/GenBank/DDBJ databases">
        <title>Development of genomics and gene disruption for Polysphondylium violaceum indicates a role for the polyketide synthase stlB in stalk morphogenesis.</title>
        <authorList>
            <person name="Narita B."/>
            <person name="Kawabe Y."/>
            <person name="Kin K."/>
            <person name="Saito T."/>
            <person name="Gibbs R."/>
            <person name="Kuspa A."/>
            <person name="Muzny D."/>
            <person name="Queller D."/>
            <person name="Richards S."/>
            <person name="Strassman J."/>
            <person name="Sucgang R."/>
            <person name="Worley K."/>
            <person name="Schaap P."/>
        </authorList>
    </citation>
    <scope>NUCLEOTIDE SEQUENCE</scope>
    <source>
        <strain evidence="2">QSvi11</strain>
    </source>
</reference>
<proteinExistence type="predicted"/>
<dbReference type="InterPro" id="IPR022742">
    <property type="entry name" value="Hydrolase_4"/>
</dbReference>
<dbReference type="Proteomes" id="UP000695562">
    <property type="component" value="Unassembled WGS sequence"/>
</dbReference>
<feature type="domain" description="Serine aminopeptidase S33" evidence="1">
    <location>
        <begin position="109"/>
        <end position="350"/>
    </location>
</feature>
<accession>A0A8J4Q2Y3</accession>
<dbReference type="PANTHER" id="PTHR11614">
    <property type="entry name" value="PHOSPHOLIPASE-RELATED"/>
    <property type="match status" value="1"/>
</dbReference>
<organism evidence="2 3">
    <name type="scientific">Polysphondylium violaceum</name>
    <dbReference type="NCBI Taxonomy" id="133409"/>
    <lineage>
        <taxon>Eukaryota</taxon>
        <taxon>Amoebozoa</taxon>
        <taxon>Evosea</taxon>
        <taxon>Eumycetozoa</taxon>
        <taxon>Dictyostelia</taxon>
        <taxon>Dictyosteliales</taxon>
        <taxon>Dictyosteliaceae</taxon>
        <taxon>Polysphondylium</taxon>
    </lineage>
</organism>
<evidence type="ECO:0000259" key="1">
    <source>
        <dbReference type="Pfam" id="PF12146"/>
    </source>
</evidence>
<protein>
    <recommendedName>
        <fullName evidence="1">Serine aminopeptidase S33 domain-containing protein</fullName>
    </recommendedName>
</protein>
<gene>
    <name evidence="2" type="ORF">CYY_000846</name>
</gene>
<dbReference type="EMBL" id="AJWJ01000017">
    <property type="protein sequence ID" value="KAF2077884.1"/>
    <property type="molecule type" value="Genomic_DNA"/>
</dbReference>
<dbReference type="OrthoDB" id="2498029at2759"/>
<dbReference type="Pfam" id="PF12146">
    <property type="entry name" value="Hydrolase_4"/>
    <property type="match status" value="1"/>
</dbReference>
<dbReference type="SUPFAM" id="SSF53474">
    <property type="entry name" value="alpha/beta-Hydrolases"/>
    <property type="match status" value="1"/>
</dbReference>
<dbReference type="AlphaFoldDB" id="A0A8J4Q2Y3"/>